<reference evidence="2 3" key="1">
    <citation type="submission" date="2020-12" db="EMBL/GenBank/DDBJ databases">
        <title>Concerted genomic and epigenomic changes stabilize Arabidopsis allopolyploids.</title>
        <authorList>
            <person name="Chen Z."/>
        </authorList>
    </citation>
    <scope>NUCLEOTIDE SEQUENCE [LARGE SCALE GENOMIC DNA]</scope>
    <source>
        <strain evidence="2">As9502</strain>
        <tissue evidence="2">Leaf</tissue>
    </source>
</reference>
<dbReference type="Pfam" id="PF02721">
    <property type="entry name" value="DUF223"/>
    <property type="match status" value="1"/>
</dbReference>
<evidence type="ECO:0000313" key="2">
    <source>
        <dbReference type="EMBL" id="KAG7654328.1"/>
    </source>
</evidence>
<gene>
    <name evidence="2" type="ORF">ISN44_As01g015170</name>
</gene>
<comment type="caution">
    <text evidence="2">The sequence shown here is derived from an EMBL/GenBank/DDBJ whole genome shotgun (WGS) entry which is preliminary data.</text>
</comment>
<dbReference type="OrthoDB" id="1108792at2759"/>
<feature type="domain" description="Replication protein A 70 kDa DNA-binding subunit B/D first OB fold" evidence="1">
    <location>
        <begin position="32"/>
        <end position="107"/>
    </location>
</feature>
<dbReference type="CDD" id="cd04480">
    <property type="entry name" value="RPA1_DBD_A_like"/>
    <property type="match status" value="1"/>
</dbReference>
<sequence length="202" mass="22766">MAEVYVVAIPSKANYVAFDALRLGRSTQQVVGRLLRFWDARNIKKDGQFMGIVLLLLDEKCSVIHAFIPAALASHFRQVLREGIIFNVSGFEVGRCTKLYKITDHPFLPATTIIEVSDVGPTIEREKFMLHVVGQITFVQGSNLNDPTSTQRLVLRYRIDSSVIVYLSLWDDVTATFRAHLSSGDTIYSVMLEDELRSLRTS</sequence>
<name>A0A8T2H3K7_ARASU</name>
<dbReference type="InterPro" id="IPR003871">
    <property type="entry name" value="RFA1B/D_OB_1st"/>
</dbReference>
<dbReference type="PANTHER" id="PTHR47165:SF4">
    <property type="entry name" value="OS03G0429900 PROTEIN"/>
    <property type="match status" value="1"/>
</dbReference>
<dbReference type="Proteomes" id="UP000694251">
    <property type="component" value="Chromosome 1"/>
</dbReference>
<dbReference type="PANTHER" id="PTHR47165">
    <property type="entry name" value="OS03G0429900 PROTEIN"/>
    <property type="match status" value="1"/>
</dbReference>
<evidence type="ECO:0000259" key="1">
    <source>
        <dbReference type="Pfam" id="PF02721"/>
    </source>
</evidence>
<protein>
    <submittedName>
        <fullName evidence="2">Nucleic acid-binding OB-fold</fullName>
    </submittedName>
</protein>
<organism evidence="2 3">
    <name type="scientific">Arabidopsis suecica</name>
    <name type="common">Swedish thale-cress</name>
    <name type="synonym">Cardaminopsis suecica</name>
    <dbReference type="NCBI Taxonomy" id="45249"/>
    <lineage>
        <taxon>Eukaryota</taxon>
        <taxon>Viridiplantae</taxon>
        <taxon>Streptophyta</taxon>
        <taxon>Embryophyta</taxon>
        <taxon>Tracheophyta</taxon>
        <taxon>Spermatophyta</taxon>
        <taxon>Magnoliopsida</taxon>
        <taxon>eudicotyledons</taxon>
        <taxon>Gunneridae</taxon>
        <taxon>Pentapetalae</taxon>
        <taxon>rosids</taxon>
        <taxon>malvids</taxon>
        <taxon>Brassicales</taxon>
        <taxon>Brassicaceae</taxon>
        <taxon>Camelineae</taxon>
        <taxon>Arabidopsis</taxon>
    </lineage>
</organism>
<proteinExistence type="predicted"/>
<keyword evidence="3" id="KW-1185">Reference proteome</keyword>
<dbReference type="EMBL" id="JAEFBJ010000001">
    <property type="protein sequence ID" value="KAG7654328.1"/>
    <property type="molecule type" value="Genomic_DNA"/>
</dbReference>
<accession>A0A8T2H3K7</accession>
<dbReference type="AlphaFoldDB" id="A0A8T2H3K7"/>
<evidence type="ECO:0000313" key="3">
    <source>
        <dbReference type="Proteomes" id="UP000694251"/>
    </source>
</evidence>